<protein>
    <submittedName>
        <fullName evidence="2">Uncharacterized protein</fullName>
    </submittedName>
</protein>
<evidence type="ECO:0000256" key="1">
    <source>
        <dbReference type="SAM" id="MobiDB-lite"/>
    </source>
</evidence>
<feature type="compositionally biased region" description="Basic residues" evidence="1">
    <location>
        <begin position="1360"/>
        <end position="1374"/>
    </location>
</feature>
<sequence>MFHRRRASSNPPVNSTPSPAAALAASQAFIKNRNSNASLSSAAAAAALRTHATSPTPVGDIQTKRMVRRGSASSMGSGDSQQGLGLLPAIPKEVPNPSVYRRASSLEPPFRGASPAARRGGGRGVSVDRTTVGPAGRGHITRVTNLSQVPEVDRENSTRSINFSRPISPQASSPVGPPRTSHSGWFTTPVVGDQPFRDQPATRPKTSDGLPANESLSVQQSVQNAADKPVSKRKVKMAQGAEGSRLASGSMGQRPTGSAVIAGHPFSISTQPVDPNSPSSVYDPSTRTFRKKEELQNLQEAVYVAKTQPQRHQQVVQSQQSAVERPRSTPHNFQTRAGPLLARESSEDYGEEDQETSTPEVKTGTGLDPSQADRPNDPSVTSVSTATPPLLPALGIQHAQSATKPATQSPTNPTQGGNGRGSERGQRPQSLSPGRSAHFAAVAVELPNGVRHQPPPRSISPAKSALKHSPSSSVRTSSPIANFIPGGGRGAPSEASDTVSEDGSKPAPRKKKNVRVSFDEDAVIAGPSASLESPVTSPSKSVETSRWNGLQPGSADDDMDEIMTPRPTLPSFGSIRGRSRRDDEDMAEKVTETVSPSMSASVSTMSEPLETSSDHALASIVAQDFVSKQNLHATANKQESGSSKSNLEPLPPEVTSVEGSGYVSDSDQSVNAQDEKLVTSNDDKHEHQTEIGLVSQAVESEIEHGNAEATEQPNLAVPSIAVLPATPAAGEDSKHVFIMPGGFPDQHEEPKPENEVMRKDQSKNDASNNPNSEPTTMVVSEPSIQNPPPSHAFQEQQQPQQTDYRAHLSVVQEDSDESDDGSSIYSDAAEDLSDMEDGAFASIDAVLESPMVSPVPGLAVSTPSDSPLTTLPPNQGTSSNIHPEQSRGLPLSNSDGDWNWTKQFWSELSETRKQEIEREAKEEPTGAASTKAAVPTLQAPKPRKKKSLTAGQSQGVSASRFAQPIEPAMQQRTAQPRNSAMKKSMRPTSEPTTSEIQMRKTMRSNDGPRNVPESLSSETHLRKSMRDNGAIRTSKKGSGLVASRYSVPLAESHEPRGALQKRNIPQTSSSPLKARPQTTSGPLITQTKPTQLPSSNRKFSNDSDSDASVSSFRRQKRKPTMGDGSRYTMRRSMREGSEPAVPGPTMRPHSVAVTSPPPSTLRTSMRPTSPSSTQGGLRSSRFSVRSLSPSGGMMGKPGRNTLIGAGVPTLRSQGPPPPKPTTKIPGFGKSTKPKTITPTKAAPRFKSRFADSSDEEEDLPRRFQSRFADSDDEDFELPSGLTPVRGIPRKPGEEDRESTDLSDEDSDDEATGPGPSTKDFEKSAGPQLTNGKAPGAFIAGSLRKSKYADDQPKPKSPKKEKSRRRFFGLGKKKPLSVEPVEAPTAEPVDVSQQGRPLTPIGEDKTFDTVSPASPTGSPRPHNSRLQRRLSPQWGRSTSDSWPLPQPPNVAQDARPQSSDGAMATEKASRPGLSKRYSSATAPPNVGFDPKTGKEVVFGRTGKKKKFPMLRKVFGLND</sequence>
<feature type="compositionally biased region" description="Polar residues" evidence="1">
    <location>
        <begin position="530"/>
        <end position="548"/>
    </location>
</feature>
<dbReference type="OrthoDB" id="5423926at2759"/>
<feature type="compositionally biased region" description="Polar residues" evidence="1">
    <location>
        <begin position="874"/>
        <end position="883"/>
    </location>
</feature>
<keyword evidence="3" id="KW-1185">Reference proteome</keyword>
<feature type="compositionally biased region" description="Low complexity" evidence="1">
    <location>
        <begin position="592"/>
        <end position="608"/>
    </location>
</feature>
<feature type="compositionally biased region" description="Low complexity" evidence="1">
    <location>
        <begin position="1160"/>
        <end position="1191"/>
    </location>
</feature>
<feature type="compositionally biased region" description="Low complexity" evidence="1">
    <location>
        <begin position="70"/>
        <end position="87"/>
    </location>
</feature>
<feature type="region of interest" description="Disordered" evidence="1">
    <location>
        <begin position="631"/>
        <end position="831"/>
    </location>
</feature>
<evidence type="ECO:0000313" key="3">
    <source>
        <dbReference type="Proteomes" id="UP000250140"/>
    </source>
</evidence>
<feature type="compositionally biased region" description="Polar residues" evidence="1">
    <location>
        <begin position="764"/>
        <end position="784"/>
    </location>
</feature>
<gene>
    <name evidence="2" type="ORF">AOQ84DRAFT_188991</name>
</gene>
<evidence type="ECO:0000313" key="2">
    <source>
        <dbReference type="EMBL" id="OCL11426.1"/>
    </source>
</evidence>
<feature type="compositionally biased region" description="Basic and acidic residues" evidence="1">
    <location>
        <begin position="673"/>
        <end position="689"/>
    </location>
</feature>
<feature type="compositionally biased region" description="Polar residues" evidence="1">
    <location>
        <begin position="378"/>
        <end position="387"/>
    </location>
</feature>
<feature type="region of interest" description="Disordered" evidence="1">
    <location>
        <begin position="44"/>
        <end position="615"/>
    </location>
</feature>
<feature type="compositionally biased region" description="Polar residues" evidence="1">
    <location>
        <begin position="214"/>
        <end position="224"/>
    </location>
</feature>
<name>A0A8E2F796_9PEZI</name>
<feature type="region of interest" description="Disordered" evidence="1">
    <location>
        <begin position="1"/>
        <end position="20"/>
    </location>
</feature>
<proteinExistence type="predicted"/>
<feature type="compositionally biased region" description="Basic and acidic residues" evidence="1">
    <location>
        <begin position="1346"/>
        <end position="1359"/>
    </location>
</feature>
<feature type="compositionally biased region" description="Low complexity" evidence="1">
    <location>
        <begin position="1221"/>
        <end position="1242"/>
    </location>
</feature>
<organism evidence="2 3">
    <name type="scientific">Glonium stellatum</name>
    <dbReference type="NCBI Taxonomy" id="574774"/>
    <lineage>
        <taxon>Eukaryota</taxon>
        <taxon>Fungi</taxon>
        <taxon>Dikarya</taxon>
        <taxon>Ascomycota</taxon>
        <taxon>Pezizomycotina</taxon>
        <taxon>Dothideomycetes</taxon>
        <taxon>Pleosporomycetidae</taxon>
        <taxon>Gloniales</taxon>
        <taxon>Gloniaceae</taxon>
        <taxon>Glonium</taxon>
    </lineage>
</organism>
<feature type="compositionally biased region" description="Polar residues" evidence="1">
    <location>
        <begin position="267"/>
        <end position="287"/>
    </location>
</feature>
<feature type="compositionally biased region" description="Polar residues" evidence="1">
    <location>
        <begin position="1407"/>
        <end position="1416"/>
    </location>
</feature>
<feature type="compositionally biased region" description="Basic and acidic residues" evidence="1">
    <location>
        <begin position="580"/>
        <end position="591"/>
    </location>
</feature>
<feature type="compositionally biased region" description="Low complexity" evidence="1">
    <location>
        <begin position="861"/>
        <end position="873"/>
    </location>
</feature>
<reference evidence="2 3" key="1">
    <citation type="journal article" date="2016" name="Nat. Commun.">
        <title>Ectomycorrhizal ecology is imprinted in the genome of the dominant symbiotic fungus Cenococcum geophilum.</title>
        <authorList>
            <consortium name="DOE Joint Genome Institute"/>
            <person name="Peter M."/>
            <person name="Kohler A."/>
            <person name="Ohm R.A."/>
            <person name="Kuo A."/>
            <person name="Krutzmann J."/>
            <person name="Morin E."/>
            <person name="Arend M."/>
            <person name="Barry K.W."/>
            <person name="Binder M."/>
            <person name="Choi C."/>
            <person name="Clum A."/>
            <person name="Copeland A."/>
            <person name="Grisel N."/>
            <person name="Haridas S."/>
            <person name="Kipfer T."/>
            <person name="LaButti K."/>
            <person name="Lindquist E."/>
            <person name="Lipzen A."/>
            <person name="Maire R."/>
            <person name="Meier B."/>
            <person name="Mihaltcheva S."/>
            <person name="Molinier V."/>
            <person name="Murat C."/>
            <person name="Poggeler S."/>
            <person name="Quandt C.A."/>
            <person name="Sperisen C."/>
            <person name="Tritt A."/>
            <person name="Tisserant E."/>
            <person name="Crous P.W."/>
            <person name="Henrissat B."/>
            <person name="Nehls U."/>
            <person name="Egli S."/>
            <person name="Spatafora J.W."/>
            <person name="Grigoriev I.V."/>
            <person name="Martin F.M."/>
        </authorList>
    </citation>
    <scope>NUCLEOTIDE SEQUENCE [LARGE SCALE GENOMIC DNA]</scope>
    <source>
        <strain evidence="2 3">CBS 207.34</strain>
    </source>
</reference>
<dbReference type="Proteomes" id="UP000250140">
    <property type="component" value="Unassembled WGS sequence"/>
</dbReference>
<feature type="compositionally biased region" description="Polar residues" evidence="1">
    <location>
        <begin position="398"/>
        <end position="415"/>
    </location>
</feature>
<feature type="region of interest" description="Disordered" evidence="1">
    <location>
        <begin position="853"/>
        <end position="1493"/>
    </location>
</feature>
<feature type="compositionally biased region" description="Polar residues" evidence="1">
    <location>
        <begin position="631"/>
        <end position="646"/>
    </location>
</feature>
<feature type="compositionally biased region" description="Polar residues" evidence="1">
    <location>
        <begin position="891"/>
        <end position="908"/>
    </location>
</feature>
<feature type="compositionally biased region" description="Basic and acidic residues" evidence="1">
    <location>
        <begin position="745"/>
        <end position="763"/>
    </location>
</feature>
<feature type="compositionally biased region" description="Acidic residues" evidence="1">
    <location>
        <begin position="1294"/>
        <end position="1310"/>
    </location>
</feature>
<feature type="compositionally biased region" description="Basic and acidic residues" evidence="1">
    <location>
        <begin position="909"/>
        <end position="924"/>
    </location>
</feature>
<feature type="compositionally biased region" description="Low complexity" evidence="1">
    <location>
        <begin position="469"/>
        <end position="478"/>
    </location>
</feature>
<dbReference type="EMBL" id="KV749045">
    <property type="protein sequence ID" value="OCL11426.1"/>
    <property type="molecule type" value="Genomic_DNA"/>
</dbReference>
<feature type="compositionally biased region" description="Low complexity" evidence="1">
    <location>
        <begin position="8"/>
        <end position="20"/>
    </location>
</feature>
<feature type="compositionally biased region" description="Polar residues" evidence="1">
    <location>
        <begin position="793"/>
        <end position="803"/>
    </location>
</feature>
<feature type="compositionally biased region" description="Polar residues" evidence="1">
    <location>
        <begin position="158"/>
        <end position="173"/>
    </location>
</feature>
<feature type="compositionally biased region" description="Polar residues" evidence="1">
    <location>
        <begin position="1063"/>
        <end position="1098"/>
    </location>
</feature>
<feature type="compositionally biased region" description="Polar residues" evidence="1">
    <location>
        <begin position="663"/>
        <end position="672"/>
    </location>
</feature>
<accession>A0A8E2F796</accession>
<feature type="compositionally biased region" description="Polar residues" evidence="1">
    <location>
        <begin position="986"/>
        <end position="996"/>
    </location>
</feature>